<evidence type="ECO:0000256" key="2">
    <source>
        <dbReference type="ARBA" id="ARBA00022692"/>
    </source>
</evidence>
<dbReference type="FunFam" id="2.60.40.60:FF:000092">
    <property type="entry name" value="Protocadherin 8"/>
    <property type="match status" value="1"/>
</dbReference>
<evidence type="ECO:0000256" key="5">
    <source>
        <dbReference type="ARBA" id="ARBA00022989"/>
    </source>
</evidence>
<keyword evidence="10" id="KW-0732">Signal</keyword>
<dbReference type="SMART" id="SM00112">
    <property type="entry name" value="CA"/>
    <property type="match status" value="6"/>
</dbReference>
<dbReference type="GO" id="GO:0005509">
    <property type="term" value="F:calcium ion binding"/>
    <property type="evidence" value="ECO:0007669"/>
    <property type="project" value="UniProtKB-UniRule"/>
</dbReference>
<feature type="domain" description="Cadherin" evidence="11">
    <location>
        <begin position="468"/>
        <end position="603"/>
    </location>
</feature>
<dbReference type="EMBL" id="JTDE01000505">
    <property type="protein sequence ID" value="KAF7261055.1"/>
    <property type="molecule type" value="Genomic_DNA"/>
</dbReference>
<feature type="domain" description="Cadherin" evidence="11">
    <location>
        <begin position="182"/>
        <end position="306"/>
    </location>
</feature>
<feature type="transmembrane region" description="Helical" evidence="9">
    <location>
        <begin position="1065"/>
        <end position="1088"/>
    </location>
</feature>
<gene>
    <name evidence="12" type="ORF">EG68_02248</name>
</gene>
<dbReference type="PROSITE" id="PS00232">
    <property type="entry name" value="CADHERIN_1"/>
    <property type="match status" value="4"/>
</dbReference>
<dbReference type="GO" id="GO:0007156">
    <property type="term" value="P:homophilic cell adhesion via plasma membrane adhesion molecules"/>
    <property type="evidence" value="ECO:0007669"/>
    <property type="project" value="InterPro"/>
</dbReference>
<feature type="domain" description="Cadherin" evidence="11">
    <location>
        <begin position="734"/>
        <end position="865"/>
    </location>
</feature>
<proteinExistence type="predicted"/>
<dbReference type="InterPro" id="IPR015919">
    <property type="entry name" value="Cadherin-like_sf"/>
</dbReference>
<evidence type="ECO:0000256" key="3">
    <source>
        <dbReference type="ARBA" id="ARBA00022737"/>
    </source>
</evidence>
<dbReference type="CDD" id="cd11304">
    <property type="entry name" value="Cadherin_repeat"/>
    <property type="match status" value="7"/>
</dbReference>
<feature type="domain" description="Cadherin" evidence="11">
    <location>
        <begin position="619"/>
        <end position="733"/>
    </location>
</feature>
<keyword evidence="7" id="KW-0325">Glycoprotein</keyword>
<evidence type="ECO:0000256" key="8">
    <source>
        <dbReference type="PROSITE-ProRule" id="PRU00043"/>
    </source>
</evidence>
<evidence type="ECO:0000256" key="10">
    <source>
        <dbReference type="SAM" id="SignalP"/>
    </source>
</evidence>
<name>A0A8S9Z0X2_9TREM</name>
<evidence type="ECO:0000256" key="9">
    <source>
        <dbReference type="SAM" id="Phobius"/>
    </source>
</evidence>
<evidence type="ECO:0000256" key="6">
    <source>
        <dbReference type="ARBA" id="ARBA00023136"/>
    </source>
</evidence>
<protein>
    <recommendedName>
        <fullName evidence="11">Cadherin domain-containing protein</fullName>
    </recommendedName>
</protein>
<reference evidence="12" key="1">
    <citation type="submission" date="2019-07" db="EMBL/GenBank/DDBJ databases">
        <title>Annotation for the trematode Paragonimus miyazaki's.</title>
        <authorList>
            <person name="Choi Y.-J."/>
        </authorList>
    </citation>
    <scope>NUCLEOTIDE SEQUENCE</scope>
    <source>
        <strain evidence="12">Japan</strain>
    </source>
</reference>
<accession>A0A8S9Z0X2</accession>
<feature type="chain" id="PRO_5035837662" description="Cadherin domain-containing protein" evidence="10">
    <location>
        <begin position="33"/>
        <end position="1352"/>
    </location>
</feature>
<dbReference type="GO" id="GO:0005886">
    <property type="term" value="C:plasma membrane"/>
    <property type="evidence" value="ECO:0007669"/>
    <property type="project" value="InterPro"/>
</dbReference>
<evidence type="ECO:0000313" key="13">
    <source>
        <dbReference type="Proteomes" id="UP000822476"/>
    </source>
</evidence>
<comment type="subcellular location">
    <subcellularLocation>
        <location evidence="1">Membrane</location>
        <topology evidence="1">Single-pass membrane protein</topology>
    </subcellularLocation>
</comment>
<feature type="signal peptide" evidence="10">
    <location>
        <begin position="1"/>
        <end position="32"/>
    </location>
</feature>
<dbReference type="InterPro" id="IPR020894">
    <property type="entry name" value="Cadherin_CS"/>
</dbReference>
<dbReference type="Gene3D" id="2.60.40.60">
    <property type="entry name" value="Cadherins"/>
    <property type="match status" value="7"/>
</dbReference>
<evidence type="ECO:0000313" key="12">
    <source>
        <dbReference type="EMBL" id="KAF7261055.1"/>
    </source>
</evidence>
<keyword evidence="6 9" id="KW-0472">Membrane</keyword>
<feature type="domain" description="Cadherin" evidence="11">
    <location>
        <begin position="32"/>
        <end position="180"/>
    </location>
</feature>
<evidence type="ECO:0000256" key="7">
    <source>
        <dbReference type="ARBA" id="ARBA00023180"/>
    </source>
</evidence>
<dbReference type="Proteomes" id="UP000822476">
    <property type="component" value="Unassembled WGS sequence"/>
</dbReference>
<keyword evidence="5 9" id="KW-1133">Transmembrane helix</keyword>
<evidence type="ECO:0000256" key="4">
    <source>
        <dbReference type="ARBA" id="ARBA00022837"/>
    </source>
</evidence>
<evidence type="ECO:0000259" key="11">
    <source>
        <dbReference type="PROSITE" id="PS50268"/>
    </source>
</evidence>
<dbReference type="SUPFAM" id="SSF49313">
    <property type="entry name" value="Cadherin-like"/>
    <property type="match status" value="7"/>
</dbReference>
<dbReference type="Pfam" id="PF00028">
    <property type="entry name" value="Cadherin"/>
    <property type="match status" value="2"/>
</dbReference>
<dbReference type="InterPro" id="IPR050174">
    <property type="entry name" value="Protocadherin/Cadherin-CA"/>
</dbReference>
<keyword evidence="2 9" id="KW-0812">Transmembrane</keyword>
<keyword evidence="13" id="KW-1185">Reference proteome</keyword>
<feature type="domain" description="Cadherin" evidence="11">
    <location>
        <begin position="887"/>
        <end position="1004"/>
    </location>
</feature>
<dbReference type="PANTHER" id="PTHR24028">
    <property type="entry name" value="CADHERIN-87A"/>
    <property type="match status" value="1"/>
</dbReference>
<keyword evidence="4 8" id="KW-0106">Calcium</keyword>
<evidence type="ECO:0000256" key="1">
    <source>
        <dbReference type="ARBA" id="ARBA00004167"/>
    </source>
</evidence>
<dbReference type="InterPro" id="IPR002126">
    <property type="entry name" value="Cadherin-like_dom"/>
</dbReference>
<feature type="domain" description="Cadherin" evidence="11">
    <location>
        <begin position="329"/>
        <end position="456"/>
    </location>
</feature>
<dbReference type="OrthoDB" id="6252479at2759"/>
<dbReference type="PRINTS" id="PR00205">
    <property type="entry name" value="CADHERIN"/>
</dbReference>
<keyword evidence="3" id="KW-0677">Repeat</keyword>
<sequence length="1352" mass="152984">MARPSFNLKLTLQIIDRLLFVVIVTLVFPTDGNEPNVFFVNDDTPAGHRLGRITHFDGQQNIPLDSGSLTSVIVRANRPPAMYFKLDEHKGDLYTRVVLDREVLCTTSLGYRKSRSSSFSQYLLPHSPDYTWDGTNKDVTDECEFVFQVALHRKTKSSTLPEFIDIRVVIIDRNDHVPTFHPQQFVNLSVPESALIGTRVRLPLAVDPDSFEFAVKRYELLPGDVTEWSLHQQAADRVFRGNLYHEITDLFLELRSTLDRERRGNFIFEVKAYDTLNEPTTGNYDERNVLKVYLTIEDINDNGPIFRPQLHKNSSSSVDYLADSRHTTELVTYKAEITETLWPKSAIIKLEAFDPDLPAYAGIRYEFPLYVDLTVRKIFKLNEHSGELFLRQPLDYEKKSSYSFDVLAIDSEHDRRMKLEGTGTISTSGISQTDIYTATARVVIQVLDINDEIPLIELDYLRLDESTGRPATFATVEENSEPPQFLADIFVTDKDVNPANNHVTCSLESQQTSYNQLWQAKFKNETAPTQENMYFQLSEVRRHAGQVQYNLLTLKPLDRETMSPSSSVQRIHVSCFDSGIPTKTNQAVVLINLLDVNDNEPVIQVLQPVSKTNITRKSSNENAFVYLYENSPLGTLVARLNVTDMDIGQNGRVTCSLITQVDSVDQTYLGHFHIDPTTCDIVTRKTIDREATEIPLQKIRLTVRAEDHGNPSKKTLLNLDVMILDENDNAPLLQHTYYRFTVKENMPAGTSVGQLVIMDLDEMYDKLNVRFYKHDNLPFQLWLEKPNVTSTNTAEKRSLKQPVTYHINTTMPLDREVRENYEFKILIVDTSENHDIYRSKPPVVHTTTATVSILVEDVNDNDPVIIFPQKANKTFYLSNAEGKHYQLMTVNANDKDTSNVHFHFNLISETSASTAFINQVTINSNERVTNIAGSLNPSFLEIDRNQGTIYLSRDMNENDTGLHAFYVIVQDGDTPVRTNSLRFLVQVDATPPRSHRLQGTYPHLLSGETQLGMLEPRPDNIIGSAQDNQLTEVHSRLNSMMNMGKMSEKKRPLKKPLIPSFTGDAVLILSLGLILLLLLATLCLVVYARRWNSTAVRRPTASHASRPCVPWVCARFCDKRNTNGNNEKTKDPPIEASDVEQIPRLWNPCATGFNSSVHSFYTADKPATPISHDNFLNTLDESTLNTLYNSERTYHNHVCRPLTLLAANSTLRSEVVGKNTDDYTALQSIPQCHTCTLPSKHSCSHNLCRLESLKPEQSALVSPMEKNSSQYTPLMNRTIGSVTCTVVPIQPIAKQKVSVQLMDGLVKELSNEQSKSFHNISTSCMSDDPLDSHGSLLKVSDYHFVLTGYPTI</sequence>
<dbReference type="PROSITE" id="PS50268">
    <property type="entry name" value="CADHERIN_2"/>
    <property type="match status" value="7"/>
</dbReference>
<dbReference type="PANTHER" id="PTHR24028:SF146">
    <property type="entry name" value="CADHERIN 96CB, ISOFORM D-RELATED"/>
    <property type="match status" value="1"/>
</dbReference>
<comment type="caution">
    <text evidence="12">The sequence shown here is derived from an EMBL/GenBank/DDBJ whole genome shotgun (WGS) entry which is preliminary data.</text>
</comment>
<organism evidence="12 13">
    <name type="scientific">Paragonimus skrjabini miyazakii</name>
    <dbReference type="NCBI Taxonomy" id="59628"/>
    <lineage>
        <taxon>Eukaryota</taxon>
        <taxon>Metazoa</taxon>
        <taxon>Spiralia</taxon>
        <taxon>Lophotrochozoa</taxon>
        <taxon>Platyhelminthes</taxon>
        <taxon>Trematoda</taxon>
        <taxon>Digenea</taxon>
        <taxon>Plagiorchiida</taxon>
        <taxon>Troglotremata</taxon>
        <taxon>Troglotrematidae</taxon>
        <taxon>Paragonimus</taxon>
    </lineage>
</organism>